<dbReference type="Gene3D" id="1.10.3720.10">
    <property type="entry name" value="MetI-like"/>
    <property type="match status" value="1"/>
</dbReference>
<evidence type="ECO:0000256" key="3">
    <source>
        <dbReference type="ARBA" id="ARBA00022448"/>
    </source>
</evidence>
<feature type="domain" description="ABC transmembrane type-1" evidence="10">
    <location>
        <begin position="17"/>
        <end position="205"/>
    </location>
</feature>
<evidence type="ECO:0000256" key="7">
    <source>
        <dbReference type="ARBA" id="ARBA00022989"/>
    </source>
</evidence>
<dbReference type="InterPro" id="IPR000515">
    <property type="entry name" value="MetI-like"/>
</dbReference>
<keyword evidence="3 9" id="KW-0813">Transport</keyword>
<feature type="transmembrane region" description="Helical" evidence="9">
    <location>
        <begin position="23"/>
        <end position="44"/>
    </location>
</feature>
<evidence type="ECO:0000256" key="6">
    <source>
        <dbReference type="ARBA" id="ARBA00022970"/>
    </source>
</evidence>
<feature type="transmembrane region" description="Helical" evidence="9">
    <location>
        <begin position="131"/>
        <end position="153"/>
    </location>
</feature>
<dbReference type="PANTHER" id="PTHR30614:SF37">
    <property type="entry name" value="AMINO-ACID ABC TRANSPORTER PERMEASE PROTEIN YHDX-RELATED"/>
    <property type="match status" value="1"/>
</dbReference>
<feature type="transmembrane region" description="Helical" evidence="9">
    <location>
        <begin position="187"/>
        <end position="208"/>
    </location>
</feature>
<comment type="subcellular location">
    <subcellularLocation>
        <location evidence="1 9">Cell membrane</location>
        <topology evidence="1 9">Multi-pass membrane protein</topology>
    </subcellularLocation>
</comment>
<name>A0A927YKD0_9FIRM</name>
<evidence type="ECO:0000256" key="2">
    <source>
        <dbReference type="ARBA" id="ARBA00010072"/>
    </source>
</evidence>
<evidence type="ECO:0000313" key="11">
    <source>
        <dbReference type="EMBL" id="MBE5918405.1"/>
    </source>
</evidence>
<dbReference type="InterPro" id="IPR043429">
    <property type="entry name" value="ArtM/GltK/GlnP/TcyL/YhdX-like"/>
</dbReference>
<dbReference type="InterPro" id="IPR010065">
    <property type="entry name" value="AA_ABC_transptr_permease_3TM"/>
</dbReference>
<dbReference type="NCBIfam" id="TIGR01726">
    <property type="entry name" value="HEQRo_perm_3TM"/>
    <property type="match status" value="1"/>
</dbReference>
<evidence type="ECO:0000256" key="8">
    <source>
        <dbReference type="ARBA" id="ARBA00023136"/>
    </source>
</evidence>
<dbReference type="GO" id="GO:0043190">
    <property type="term" value="C:ATP-binding cassette (ABC) transporter complex"/>
    <property type="evidence" value="ECO:0007669"/>
    <property type="project" value="InterPro"/>
</dbReference>
<organism evidence="11 12">
    <name type="scientific">Pseudobutyrivibrio ruminis</name>
    <dbReference type="NCBI Taxonomy" id="46206"/>
    <lineage>
        <taxon>Bacteria</taxon>
        <taxon>Bacillati</taxon>
        <taxon>Bacillota</taxon>
        <taxon>Clostridia</taxon>
        <taxon>Lachnospirales</taxon>
        <taxon>Lachnospiraceae</taxon>
        <taxon>Pseudobutyrivibrio</taxon>
    </lineage>
</organism>
<dbReference type="Pfam" id="PF00528">
    <property type="entry name" value="BPD_transp_1"/>
    <property type="match status" value="1"/>
</dbReference>
<comment type="similarity">
    <text evidence="2">Belongs to the binding-protein-dependent transport system permease family. HisMQ subfamily.</text>
</comment>
<evidence type="ECO:0000256" key="4">
    <source>
        <dbReference type="ARBA" id="ARBA00022475"/>
    </source>
</evidence>
<feature type="transmembrane region" description="Helical" evidence="9">
    <location>
        <begin position="56"/>
        <end position="76"/>
    </location>
</feature>
<evidence type="ECO:0000313" key="12">
    <source>
        <dbReference type="Proteomes" id="UP000766246"/>
    </source>
</evidence>
<proteinExistence type="inferred from homology"/>
<dbReference type="EMBL" id="SVER01000002">
    <property type="protein sequence ID" value="MBE5918405.1"/>
    <property type="molecule type" value="Genomic_DNA"/>
</dbReference>
<keyword evidence="4" id="KW-1003">Cell membrane</keyword>
<evidence type="ECO:0000256" key="1">
    <source>
        <dbReference type="ARBA" id="ARBA00004651"/>
    </source>
</evidence>
<evidence type="ECO:0000259" key="10">
    <source>
        <dbReference type="PROSITE" id="PS50928"/>
    </source>
</evidence>
<dbReference type="GO" id="GO:0022857">
    <property type="term" value="F:transmembrane transporter activity"/>
    <property type="evidence" value="ECO:0007669"/>
    <property type="project" value="InterPro"/>
</dbReference>
<accession>A0A927YKD0</accession>
<dbReference type="PANTHER" id="PTHR30614">
    <property type="entry name" value="MEMBRANE COMPONENT OF AMINO ACID ABC TRANSPORTER"/>
    <property type="match status" value="1"/>
</dbReference>
<dbReference type="InterPro" id="IPR035906">
    <property type="entry name" value="MetI-like_sf"/>
</dbReference>
<dbReference type="PROSITE" id="PS50928">
    <property type="entry name" value="ABC_TM1"/>
    <property type="match status" value="1"/>
</dbReference>
<reference evidence="11" key="1">
    <citation type="submission" date="2019-04" db="EMBL/GenBank/DDBJ databases">
        <title>Evolution of Biomass-Degrading Anaerobic Consortia Revealed by Metagenomics.</title>
        <authorList>
            <person name="Peng X."/>
        </authorList>
    </citation>
    <scope>NUCLEOTIDE SEQUENCE</scope>
    <source>
        <strain evidence="11">SIG311</strain>
    </source>
</reference>
<dbReference type="SUPFAM" id="SSF161098">
    <property type="entry name" value="MetI-like"/>
    <property type="match status" value="1"/>
</dbReference>
<comment type="caution">
    <text evidence="11">The sequence shown here is derived from an EMBL/GenBank/DDBJ whole genome shotgun (WGS) entry which is preliminary data.</text>
</comment>
<keyword evidence="5 9" id="KW-0812">Transmembrane</keyword>
<keyword evidence="7 9" id="KW-1133">Transmembrane helix</keyword>
<evidence type="ECO:0000256" key="9">
    <source>
        <dbReference type="RuleBase" id="RU363032"/>
    </source>
</evidence>
<evidence type="ECO:0000256" key="5">
    <source>
        <dbReference type="ARBA" id="ARBA00022692"/>
    </source>
</evidence>
<dbReference type="GO" id="GO:0006865">
    <property type="term" value="P:amino acid transport"/>
    <property type="evidence" value="ECO:0007669"/>
    <property type="project" value="UniProtKB-KW"/>
</dbReference>
<keyword evidence="8 9" id="KW-0472">Membrane</keyword>
<dbReference type="Proteomes" id="UP000766246">
    <property type="component" value="Unassembled WGS sequence"/>
</dbReference>
<protein>
    <submittedName>
        <fullName evidence="11">Amino acid ABC transporter permease</fullName>
    </submittedName>
</protein>
<dbReference type="CDD" id="cd06261">
    <property type="entry name" value="TM_PBP2"/>
    <property type="match status" value="1"/>
</dbReference>
<dbReference type="AlphaFoldDB" id="A0A927YKD0"/>
<gene>
    <name evidence="11" type="ORF">E7272_01050</name>
</gene>
<keyword evidence="6" id="KW-0029">Amino-acid transport</keyword>
<sequence>MDINILREYIPLYKDALFLTMKIGWQGILLSLVLGLAGAAILHFRIPVLKAITGIYIEIFRNTPLLVQLFFIYFALPKVGIKITAETCGVLGLGLLGGAYMIETIRSGLESIPVIQTESALSLGMTKEQTFILVILPQAISMSVPGLLANVIFLLKETSVFSTISLMDLMFTAKDLIGMYAKTIECLFLLVEFYLIMLLPVSLLGAFVERRMRYGQFGD</sequence>